<protein>
    <submittedName>
        <fullName evidence="1">Uncharacterized protein</fullName>
    </submittedName>
</protein>
<dbReference type="AlphaFoldDB" id="X0X9H9"/>
<feature type="non-terminal residue" evidence="1">
    <location>
        <position position="251"/>
    </location>
</feature>
<name>X0X9H9_9ZZZZ</name>
<proteinExistence type="predicted"/>
<sequence length="251" mass="26888">NDWYPFVRAELLRHDPKLFEVLEEVFGTSATPTQGLNPAEIEWPAGRGKVTIPFDYENGFVVVPVSVMGSRPLQMMLSTGSPLIVIPDESLAETMDLNIVAEVQVDGDGDGEMQTAPLAMGVDAVVGGLKISKGIVLVGAVKEVLQDVDGAIGASIFRNCVVEINWTDRELHLHDPATYEYDGNGAVLDLTVAADGHPYVDGFAARLGGPNWTELKLRLDSGDRGALTLYAGSDEQIKIPEGAVESIVAWG</sequence>
<evidence type="ECO:0000313" key="1">
    <source>
        <dbReference type="EMBL" id="GAG32057.1"/>
    </source>
</evidence>
<reference evidence="1" key="1">
    <citation type="journal article" date="2014" name="Front. Microbiol.">
        <title>High frequency of phylogenetically diverse reductive dehalogenase-homologous genes in deep subseafloor sedimentary metagenomes.</title>
        <authorList>
            <person name="Kawai M."/>
            <person name="Futagami T."/>
            <person name="Toyoda A."/>
            <person name="Takaki Y."/>
            <person name="Nishi S."/>
            <person name="Hori S."/>
            <person name="Arai W."/>
            <person name="Tsubouchi T."/>
            <person name="Morono Y."/>
            <person name="Uchiyama I."/>
            <person name="Ito T."/>
            <person name="Fujiyama A."/>
            <person name="Inagaki F."/>
            <person name="Takami H."/>
        </authorList>
    </citation>
    <scope>NUCLEOTIDE SEQUENCE</scope>
    <source>
        <strain evidence="1">Expedition CK06-06</strain>
    </source>
</reference>
<accession>X0X9H9</accession>
<gene>
    <name evidence="1" type="ORF">S01H1_64809</name>
</gene>
<comment type="caution">
    <text evidence="1">The sequence shown here is derived from an EMBL/GenBank/DDBJ whole genome shotgun (WGS) entry which is preliminary data.</text>
</comment>
<dbReference type="EMBL" id="BARS01042739">
    <property type="protein sequence ID" value="GAG32057.1"/>
    <property type="molecule type" value="Genomic_DNA"/>
</dbReference>
<dbReference type="InterPro" id="IPR021109">
    <property type="entry name" value="Peptidase_aspartic_dom_sf"/>
</dbReference>
<organism evidence="1">
    <name type="scientific">marine sediment metagenome</name>
    <dbReference type="NCBI Taxonomy" id="412755"/>
    <lineage>
        <taxon>unclassified sequences</taxon>
        <taxon>metagenomes</taxon>
        <taxon>ecological metagenomes</taxon>
    </lineage>
</organism>
<feature type="non-terminal residue" evidence="1">
    <location>
        <position position="1"/>
    </location>
</feature>
<dbReference type="Gene3D" id="2.40.70.10">
    <property type="entry name" value="Acid Proteases"/>
    <property type="match status" value="1"/>
</dbReference>